<dbReference type="GO" id="GO:0016853">
    <property type="term" value="F:isomerase activity"/>
    <property type="evidence" value="ECO:0007669"/>
    <property type="project" value="UniProtKB-KW"/>
</dbReference>
<name>A0A4R8MB75_9FLAO</name>
<evidence type="ECO:0000313" key="6">
    <source>
        <dbReference type="EMBL" id="TDY61397.1"/>
    </source>
</evidence>
<accession>A0A4R8MB75</accession>
<evidence type="ECO:0000256" key="2">
    <source>
        <dbReference type="ARBA" id="ARBA00022748"/>
    </source>
</evidence>
<dbReference type="PANTHER" id="PTHR42852">
    <property type="entry name" value="THIOL:DISULFIDE INTERCHANGE PROTEIN DSBE"/>
    <property type="match status" value="1"/>
</dbReference>
<organism evidence="6 7">
    <name type="scientific">Algibacter lectus</name>
    <dbReference type="NCBI Taxonomy" id="221126"/>
    <lineage>
        <taxon>Bacteria</taxon>
        <taxon>Pseudomonadati</taxon>
        <taxon>Bacteroidota</taxon>
        <taxon>Flavobacteriia</taxon>
        <taxon>Flavobacteriales</taxon>
        <taxon>Flavobacteriaceae</taxon>
        <taxon>Algibacter</taxon>
    </lineage>
</organism>
<evidence type="ECO:0000313" key="7">
    <source>
        <dbReference type="Proteomes" id="UP000294824"/>
    </source>
</evidence>
<protein>
    <submittedName>
        <fullName evidence="6">Thiol-disulfide isomerase/thioredoxin</fullName>
    </submittedName>
</protein>
<dbReference type="SUPFAM" id="SSF52833">
    <property type="entry name" value="Thioredoxin-like"/>
    <property type="match status" value="1"/>
</dbReference>
<dbReference type="InterPro" id="IPR013766">
    <property type="entry name" value="Thioredoxin_domain"/>
</dbReference>
<dbReference type="EMBL" id="SORL01000009">
    <property type="protein sequence ID" value="TDY61397.1"/>
    <property type="molecule type" value="Genomic_DNA"/>
</dbReference>
<keyword evidence="3" id="KW-1015">Disulfide bond</keyword>
<comment type="caution">
    <text evidence="6">The sequence shown here is derived from an EMBL/GenBank/DDBJ whole genome shotgun (WGS) entry which is preliminary data.</text>
</comment>
<keyword evidence="7" id="KW-1185">Reference proteome</keyword>
<dbReference type="GO" id="GO:0030313">
    <property type="term" value="C:cell envelope"/>
    <property type="evidence" value="ECO:0007669"/>
    <property type="project" value="UniProtKB-SubCell"/>
</dbReference>
<dbReference type="Pfam" id="PF00085">
    <property type="entry name" value="Thioredoxin"/>
    <property type="match status" value="1"/>
</dbReference>
<comment type="subcellular location">
    <subcellularLocation>
        <location evidence="1">Cell envelope</location>
    </subcellularLocation>
</comment>
<gene>
    <name evidence="6" type="ORF">DFQ06_2730</name>
</gene>
<evidence type="ECO:0000259" key="5">
    <source>
        <dbReference type="Pfam" id="PF00085"/>
    </source>
</evidence>
<feature type="domain" description="Thioredoxin" evidence="5">
    <location>
        <begin position="38"/>
        <end position="92"/>
    </location>
</feature>
<dbReference type="Proteomes" id="UP000294824">
    <property type="component" value="Unassembled WGS sequence"/>
</dbReference>
<keyword evidence="4" id="KW-0676">Redox-active center</keyword>
<dbReference type="RefSeq" id="WP_083415766.1">
    <property type="nucleotide sequence ID" value="NZ_FOLN01000005.1"/>
</dbReference>
<evidence type="ECO:0000256" key="3">
    <source>
        <dbReference type="ARBA" id="ARBA00023157"/>
    </source>
</evidence>
<dbReference type="PANTHER" id="PTHR42852:SF6">
    <property type="entry name" value="THIOL:DISULFIDE INTERCHANGE PROTEIN DSBE"/>
    <property type="match status" value="1"/>
</dbReference>
<reference evidence="6 7" key="1">
    <citation type="submission" date="2019-03" db="EMBL/GenBank/DDBJ databases">
        <title>Genomic Encyclopedia of Type Strains, Phase III (KMG-III): the genomes of soil and plant-associated and newly described type strains.</title>
        <authorList>
            <person name="Whitman W."/>
        </authorList>
    </citation>
    <scope>NUCLEOTIDE SEQUENCE [LARGE SCALE GENOMIC DNA]</scope>
    <source>
        <strain evidence="6 7">CECT 8301</strain>
    </source>
</reference>
<sequence length="374" mass="43511">MKIRKLVLCLLCVLTPMIFFGQIHISKNIKKSSIATTDENALYFVDFWATWCGPCIHVSKYLESLQQQFPKNFYILSLTQESAEVVNKFMVKHNTGLAVATDYEGETFALNNIASLPYGILFNADGQKLWEGHAADLKAYKIGGFLARNQKTIAVDDFFKLEEYKQEVAIENPIKRRKDFDYLEMEVDHSLNSGIQAVNRNGYLEIEGRLQDIMAYALHSNKAQIKISKEDNKYYKMYFEEGSKAFENKENSISRALKLRRKEYEKEGDVLVLNIDDAKFWDTNQIDWGINNPKYLIGDSDIQADNASVTDIAYQLSFLLETPIIFDKKFKNEELHDWQIHYKYFEFMSSNLGEYGIKVEKKVTTYLEYVYNKR</sequence>
<evidence type="ECO:0000256" key="1">
    <source>
        <dbReference type="ARBA" id="ARBA00004196"/>
    </source>
</evidence>
<dbReference type="CDD" id="cd02966">
    <property type="entry name" value="TlpA_like_family"/>
    <property type="match status" value="1"/>
</dbReference>
<dbReference type="GO" id="GO:0017004">
    <property type="term" value="P:cytochrome complex assembly"/>
    <property type="evidence" value="ECO:0007669"/>
    <property type="project" value="UniProtKB-KW"/>
</dbReference>
<keyword evidence="2" id="KW-0201">Cytochrome c-type biogenesis</keyword>
<evidence type="ECO:0000256" key="4">
    <source>
        <dbReference type="ARBA" id="ARBA00023284"/>
    </source>
</evidence>
<dbReference type="InterPro" id="IPR050553">
    <property type="entry name" value="Thioredoxin_ResA/DsbE_sf"/>
</dbReference>
<dbReference type="InterPro" id="IPR036249">
    <property type="entry name" value="Thioredoxin-like_sf"/>
</dbReference>
<proteinExistence type="predicted"/>
<dbReference type="Gene3D" id="3.40.30.10">
    <property type="entry name" value="Glutaredoxin"/>
    <property type="match status" value="1"/>
</dbReference>
<dbReference type="AlphaFoldDB" id="A0A4R8MB75"/>
<keyword evidence="6" id="KW-0413">Isomerase</keyword>